<proteinExistence type="inferred from homology"/>
<comment type="subunit">
    <text evidence="12">Forms a complex with SecD. Part of the essential Sec protein translocation apparatus which comprises SecA, SecYEG and auxiliary proteins SecDF. Other proteins may also be involved.</text>
</comment>
<comment type="subcellular location">
    <subcellularLocation>
        <location evidence="1 12">Cell membrane</location>
        <topology evidence="1 12">Multi-pass membrane protein</topology>
    </subcellularLocation>
</comment>
<sequence>MLKIVERAKYFCLIPIVIILLGIIFLIAKGGFVQDVDFAGGMTMYVEMGKEVDFGEVADVVKGADASINSPKVLKSDGTQIIIQTTPIERDVRNKIITALKEHFSIDDAAVLQVEDVTATMGAELRAQAMKAALIACLLMLIYISIRFEFFTGASAVICLLHDVLVMLAFYAIFRIPINANFIAAMLTIIGYSINNTIVVFDRVRENQGKVQKSDLKSLVNTSLKQTLRRSCFTTLTTIIPVIFLYILGVDSIKEFALPLMVGLLAGTYSSVLLAGPIWVGMKTLAKKRKYGKKAKARA</sequence>
<evidence type="ECO:0000313" key="15">
    <source>
        <dbReference type="Proteomes" id="UP000611762"/>
    </source>
</evidence>
<evidence type="ECO:0000256" key="10">
    <source>
        <dbReference type="ARBA" id="ARBA00060856"/>
    </source>
</evidence>
<dbReference type="PRINTS" id="PR01755">
    <property type="entry name" value="SECFTRNLCASE"/>
</dbReference>
<feature type="transmembrane region" description="Helical" evidence="12">
    <location>
        <begin position="180"/>
        <end position="201"/>
    </location>
</feature>
<dbReference type="PANTHER" id="PTHR30081">
    <property type="entry name" value="PROTEIN-EXPORT MEMBRANE PROTEIN SEC"/>
    <property type="match status" value="1"/>
</dbReference>
<evidence type="ECO:0000256" key="11">
    <source>
        <dbReference type="ARBA" id="ARBA00061053"/>
    </source>
</evidence>
<evidence type="ECO:0000256" key="2">
    <source>
        <dbReference type="ARBA" id="ARBA00022448"/>
    </source>
</evidence>
<keyword evidence="4 12" id="KW-0812">Transmembrane</keyword>
<dbReference type="EMBL" id="JACRSU010000002">
    <property type="protein sequence ID" value="MBC8540508.1"/>
    <property type="molecule type" value="Genomic_DNA"/>
</dbReference>
<dbReference type="GO" id="GO:0006605">
    <property type="term" value="P:protein targeting"/>
    <property type="evidence" value="ECO:0007669"/>
    <property type="project" value="UniProtKB-UniRule"/>
</dbReference>
<feature type="domain" description="Protein export membrane protein SecD/SecF C-terminal" evidence="13">
    <location>
        <begin position="106"/>
        <end position="283"/>
    </location>
</feature>
<dbReference type="InterPro" id="IPR022813">
    <property type="entry name" value="SecD/SecF_arch_bac"/>
</dbReference>
<feature type="transmembrane region" description="Helical" evidence="12">
    <location>
        <begin position="232"/>
        <end position="250"/>
    </location>
</feature>
<dbReference type="Gene3D" id="1.20.1640.10">
    <property type="entry name" value="Multidrug efflux transporter AcrB transmembrane domain"/>
    <property type="match status" value="1"/>
</dbReference>
<dbReference type="HAMAP" id="MF_01464_B">
    <property type="entry name" value="SecF_B"/>
    <property type="match status" value="1"/>
</dbReference>
<evidence type="ECO:0000256" key="4">
    <source>
        <dbReference type="ARBA" id="ARBA00022692"/>
    </source>
</evidence>
<dbReference type="GO" id="GO:0005886">
    <property type="term" value="C:plasma membrane"/>
    <property type="evidence" value="ECO:0007669"/>
    <property type="project" value="UniProtKB-SubCell"/>
</dbReference>
<dbReference type="InterPro" id="IPR022645">
    <property type="entry name" value="SecD/SecF_bac"/>
</dbReference>
<comment type="caution">
    <text evidence="14">The sequence shown here is derived from an EMBL/GenBank/DDBJ whole genome shotgun (WGS) entry which is preliminary data.</text>
</comment>
<comment type="function">
    <text evidence="9 12">Part of the Sec protein translocase complex. Interacts with the SecYEG preprotein conducting channel. SecDF uses the proton motive force (PMF) to complete protein translocation after the ATP-dependent function of SecA.</text>
</comment>
<keyword evidence="2 12" id="KW-0813">Transport</keyword>
<keyword evidence="8 12" id="KW-0472">Membrane</keyword>
<comment type="similarity">
    <text evidence="12">Belongs to the SecD/SecF family. SecF subfamily.</text>
</comment>
<evidence type="ECO:0000256" key="5">
    <source>
        <dbReference type="ARBA" id="ARBA00022927"/>
    </source>
</evidence>
<dbReference type="RefSeq" id="WP_249311689.1">
    <property type="nucleotide sequence ID" value="NZ_JACRSU010000002.1"/>
</dbReference>
<name>A0A926DM38_9FIRM</name>
<evidence type="ECO:0000256" key="12">
    <source>
        <dbReference type="HAMAP-Rule" id="MF_01464"/>
    </source>
</evidence>
<organism evidence="14 15">
    <name type="scientific">Congzhengia minquanensis</name>
    <dbReference type="NCBI Taxonomy" id="2763657"/>
    <lineage>
        <taxon>Bacteria</taxon>
        <taxon>Bacillati</taxon>
        <taxon>Bacillota</taxon>
        <taxon>Clostridia</taxon>
        <taxon>Eubacteriales</taxon>
        <taxon>Oscillospiraceae</taxon>
        <taxon>Congzhengia</taxon>
    </lineage>
</organism>
<comment type="similarity">
    <text evidence="10">In the C-terminal section; belongs to the SecD/SecF family. SecF subfamily.</text>
</comment>
<gene>
    <name evidence="12 14" type="primary">secF</name>
    <name evidence="14" type="ORF">H8698_05905</name>
</gene>
<keyword evidence="7 12" id="KW-0811">Translocation</keyword>
<evidence type="ECO:0000256" key="6">
    <source>
        <dbReference type="ARBA" id="ARBA00022989"/>
    </source>
</evidence>
<dbReference type="PANTHER" id="PTHR30081:SF8">
    <property type="entry name" value="PROTEIN TRANSLOCASE SUBUNIT SECF"/>
    <property type="match status" value="1"/>
</dbReference>
<keyword evidence="3 12" id="KW-1003">Cell membrane</keyword>
<comment type="similarity">
    <text evidence="11">In the N-terminal section; belongs to the SecD/SecF family. SecD subfamily.</text>
</comment>
<reference evidence="14" key="1">
    <citation type="submission" date="2020-08" db="EMBL/GenBank/DDBJ databases">
        <title>Genome public.</title>
        <authorList>
            <person name="Liu C."/>
            <person name="Sun Q."/>
        </authorList>
    </citation>
    <scope>NUCLEOTIDE SEQUENCE</scope>
    <source>
        <strain evidence="14">H8</strain>
    </source>
</reference>
<dbReference type="Pfam" id="PF02355">
    <property type="entry name" value="SecD_SecF_C"/>
    <property type="match status" value="1"/>
</dbReference>
<dbReference type="NCBIfam" id="TIGR00966">
    <property type="entry name" value="transloc_SecF"/>
    <property type="match status" value="1"/>
</dbReference>
<dbReference type="InterPro" id="IPR055344">
    <property type="entry name" value="SecD_SecF_C_bact"/>
</dbReference>
<dbReference type="InterPro" id="IPR005665">
    <property type="entry name" value="SecF_bac"/>
</dbReference>
<evidence type="ECO:0000313" key="14">
    <source>
        <dbReference type="EMBL" id="MBC8540508.1"/>
    </source>
</evidence>
<dbReference type="FunFam" id="1.20.1640.10:FF:000024">
    <property type="entry name" value="Multifunctional fusion protein"/>
    <property type="match status" value="1"/>
</dbReference>
<dbReference type="GO" id="GO:0043952">
    <property type="term" value="P:protein transport by the Sec complex"/>
    <property type="evidence" value="ECO:0007669"/>
    <property type="project" value="UniProtKB-UniRule"/>
</dbReference>
<evidence type="ECO:0000256" key="1">
    <source>
        <dbReference type="ARBA" id="ARBA00004651"/>
    </source>
</evidence>
<evidence type="ECO:0000256" key="9">
    <source>
        <dbReference type="ARBA" id="ARBA00059018"/>
    </source>
</evidence>
<dbReference type="SUPFAM" id="SSF82866">
    <property type="entry name" value="Multidrug efflux transporter AcrB transmembrane domain"/>
    <property type="match status" value="1"/>
</dbReference>
<dbReference type="NCBIfam" id="TIGR00916">
    <property type="entry name" value="2A0604s01"/>
    <property type="match status" value="1"/>
</dbReference>
<protein>
    <recommendedName>
        <fullName evidence="12">Protein-export membrane protein SecF</fullName>
    </recommendedName>
</protein>
<dbReference type="GO" id="GO:0015450">
    <property type="term" value="F:protein-transporting ATPase activity"/>
    <property type="evidence" value="ECO:0007669"/>
    <property type="project" value="InterPro"/>
</dbReference>
<dbReference type="GO" id="GO:0065002">
    <property type="term" value="P:intracellular protein transmembrane transport"/>
    <property type="evidence" value="ECO:0007669"/>
    <property type="project" value="UniProtKB-UniRule"/>
</dbReference>
<evidence type="ECO:0000259" key="13">
    <source>
        <dbReference type="Pfam" id="PF02355"/>
    </source>
</evidence>
<dbReference type="AlphaFoldDB" id="A0A926DM38"/>
<accession>A0A926DM38</accession>
<dbReference type="InterPro" id="IPR048634">
    <property type="entry name" value="SecD_SecF_C"/>
</dbReference>
<feature type="transmembrane region" description="Helical" evidence="12">
    <location>
        <begin position="256"/>
        <end position="280"/>
    </location>
</feature>
<feature type="transmembrane region" description="Helical" evidence="12">
    <location>
        <begin position="129"/>
        <end position="146"/>
    </location>
</feature>
<evidence type="ECO:0000256" key="8">
    <source>
        <dbReference type="ARBA" id="ARBA00023136"/>
    </source>
</evidence>
<keyword evidence="5 12" id="KW-0653">Protein transport</keyword>
<dbReference type="Proteomes" id="UP000611762">
    <property type="component" value="Unassembled WGS sequence"/>
</dbReference>
<feature type="transmembrane region" description="Helical" evidence="12">
    <location>
        <begin position="153"/>
        <end position="174"/>
    </location>
</feature>
<keyword evidence="6 12" id="KW-1133">Transmembrane helix</keyword>
<feature type="transmembrane region" description="Helical" evidence="12">
    <location>
        <begin position="12"/>
        <end position="32"/>
    </location>
</feature>
<evidence type="ECO:0000256" key="3">
    <source>
        <dbReference type="ARBA" id="ARBA00022475"/>
    </source>
</evidence>
<evidence type="ECO:0000256" key="7">
    <source>
        <dbReference type="ARBA" id="ARBA00023010"/>
    </source>
</evidence>
<keyword evidence="15" id="KW-1185">Reference proteome</keyword>